<protein>
    <submittedName>
        <fullName evidence="1">Uncharacterized protein</fullName>
    </submittedName>
</protein>
<accession>A0ABW5UA05</accession>
<name>A0ABW5UA05_9SPHI</name>
<comment type="caution">
    <text evidence="1">The sequence shown here is derived from an EMBL/GenBank/DDBJ whole genome shotgun (WGS) entry which is preliminary data.</text>
</comment>
<organism evidence="1 2">
    <name type="scientific">Sphingobacterium populi</name>
    <dbReference type="NCBI Taxonomy" id="1812824"/>
    <lineage>
        <taxon>Bacteria</taxon>
        <taxon>Pseudomonadati</taxon>
        <taxon>Bacteroidota</taxon>
        <taxon>Sphingobacteriia</taxon>
        <taxon>Sphingobacteriales</taxon>
        <taxon>Sphingobacteriaceae</taxon>
        <taxon>Sphingobacterium</taxon>
    </lineage>
</organism>
<evidence type="ECO:0000313" key="1">
    <source>
        <dbReference type="EMBL" id="MFD2741971.1"/>
    </source>
</evidence>
<dbReference type="RefSeq" id="WP_066753192.1">
    <property type="nucleotide sequence ID" value="NZ_JBHUMB010000005.1"/>
</dbReference>
<dbReference type="Proteomes" id="UP001597418">
    <property type="component" value="Unassembled WGS sequence"/>
</dbReference>
<gene>
    <name evidence="1" type="ORF">ACFSQ6_01025</name>
</gene>
<dbReference type="EMBL" id="JBHUMB010000005">
    <property type="protein sequence ID" value="MFD2741971.1"/>
    <property type="molecule type" value="Genomic_DNA"/>
</dbReference>
<reference evidence="2" key="1">
    <citation type="journal article" date="2019" name="Int. J. Syst. Evol. Microbiol.">
        <title>The Global Catalogue of Microorganisms (GCM) 10K type strain sequencing project: providing services to taxonomists for standard genome sequencing and annotation.</title>
        <authorList>
            <consortium name="The Broad Institute Genomics Platform"/>
            <consortium name="The Broad Institute Genome Sequencing Center for Infectious Disease"/>
            <person name="Wu L."/>
            <person name="Ma J."/>
        </authorList>
    </citation>
    <scope>NUCLEOTIDE SEQUENCE [LARGE SCALE GENOMIC DNA]</scope>
    <source>
        <strain evidence="2">KCTC 42247</strain>
    </source>
</reference>
<evidence type="ECO:0000313" key="2">
    <source>
        <dbReference type="Proteomes" id="UP001597418"/>
    </source>
</evidence>
<proteinExistence type="predicted"/>
<sequence>MNHSDIFDYFERLATEHPLISHEAGKRVSFYVIDDGYDFDELDNALRNLLRTPALLVDEPDGRLSGNESANNTDTMNFNIMIVDSKKGKERVRDVRNRCKQIGLDLVMTTRKKRFTGIVPNKLVTYELESTYSPIGPLLLGYYGYQFTISFTIPITF</sequence>
<keyword evidence="2" id="KW-1185">Reference proteome</keyword>